<dbReference type="CDD" id="cd09112">
    <property type="entry name" value="PLDc_CLS_2"/>
    <property type="match status" value="1"/>
</dbReference>
<feature type="active site" evidence="13">
    <location>
        <position position="224"/>
    </location>
</feature>
<dbReference type="InterPro" id="IPR022924">
    <property type="entry name" value="Cardiolipin_synthase"/>
</dbReference>
<dbReference type="EC" id="2.7.8.-" evidence="13 14"/>
<keyword evidence="8 13" id="KW-0443">Lipid metabolism</keyword>
<dbReference type="EMBL" id="VYKL01000059">
    <property type="protein sequence ID" value="KAA9012678.1"/>
    <property type="molecule type" value="Genomic_DNA"/>
</dbReference>
<evidence type="ECO:0000259" key="15">
    <source>
        <dbReference type="PROSITE" id="PS50035"/>
    </source>
</evidence>
<evidence type="ECO:0000256" key="10">
    <source>
        <dbReference type="ARBA" id="ARBA00023209"/>
    </source>
</evidence>
<evidence type="ECO:0000256" key="4">
    <source>
        <dbReference type="ARBA" id="ARBA00022679"/>
    </source>
</evidence>
<comment type="subcellular location">
    <subcellularLocation>
        <location evidence="1 13">Cell membrane</location>
        <topology evidence="1 13">Multi-pass membrane protein</topology>
    </subcellularLocation>
</comment>
<sequence>MDLDLYSLIFSSILFLNMILAIIVIFMENKDAGPTWAWLMVLFFIPILGFILYLLFGQNLTRSKLFEWEDRKKIGIEEMIAEQTSSFHAGKFPRHNGITENNQGLIYMLLANNDAILTTDNTVKVFTDGKEKFDALFEDIKNAHDFIHLQYYIFKNDHIGSKLILLLIDKAKQGVKVRILYDDLGSRSLRRKAFKKLIEAGGEVEAFFPSKFPLINFRLNYRNHRKLVIIDGEIGYIGGFNVGDEYLGLNKRFGYWRDTHLRITGSSVHAIQTRFILDWNQASHRNDISYLPSLFPDTAPQGNISMQIVSSGPDSEWEQIKYGYIKMISSARKSIWIQTPYFIPDESLLDSLKIAALTGKDVRIMIPNKPDHPFVYWATYYHIGKILKAGAKVYIYDNGFIHAKTIIVDHSLSSVGTANIDVRSFRLNFEVNAFLYDKGIAAALSESFHADLKVSKELTLQEYNRRSLIIRFKESISRLLSPIL</sequence>
<organism evidence="16 17">
    <name type="scientific">Niallia endozanthoxylica</name>
    <dbReference type="NCBI Taxonomy" id="2036016"/>
    <lineage>
        <taxon>Bacteria</taxon>
        <taxon>Bacillati</taxon>
        <taxon>Bacillota</taxon>
        <taxon>Bacilli</taxon>
        <taxon>Bacillales</taxon>
        <taxon>Bacillaceae</taxon>
        <taxon>Niallia</taxon>
    </lineage>
</organism>
<dbReference type="InterPro" id="IPR001736">
    <property type="entry name" value="PLipase_D/transphosphatidylase"/>
</dbReference>
<dbReference type="SUPFAM" id="SSF56024">
    <property type="entry name" value="Phospholipase D/nuclease"/>
    <property type="match status" value="2"/>
</dbReference>
<evidence type="ECO:0000256" key="2">
    <source>
        <dbReference type="ARBA" id="ARBA00022475"/>
    </source>
</evidence>
<reference evidence="16 17" key="1">
    <citation type="submission" date="2019-09" db="EMBL/GenBank/DDBJ databases">
        <title>Whole genome sequences of isolates from the Mars Exploration Rovers.</title>
        <authorList>
            <person name="Seuylemezian A."/>
            <person name="Vaishampayan P."/>
        </authorList>
    </citation>
    <scope>NUCLEOTIDE SEQUENCE [LARGE SCALE GENOMIC DNA]</scope>
    <source>
        <strain evidence="16 17">MER_TA_151</strain>
    </source>
</reference>
<dbReference type="GO" id="GO:0032049">
    <property type="term" value="P:cardiolipin biosynthetic process"/>
    <property type="evidence" value="ECO:0007669"/>
    <property type="project" value="UniProtKB-UniRule"/>
</dbReference>
<dbReference type="HAMAP" id="MF_01916">
    <property type="entry name" value="Cardiolipin_synth_Cls"/>
    <property type="match status" value="1"/>
</dbReference>
<dbReference type="AlphaFoldDB" id="A0A5J5GYK7"/>
<evidence type="ECO:0000256" key="1">
    <source>
        <dbReference type="ARBA" id="ARBA00004651"/>
    </source>
</evidence>
<dbReference type="NCBIfam" id="TIGR04265">
    <property type="entry name" value="bac_cardiolipin"/>
    <property type="match status" value="1"/>
</dbReference>
<feature type="active site" evidence="13">
    <location>
        <position position="231"/>
    </location>
</feature>
<evidence type="ECO:0000256" key="3">
    <source>
        <dbReference type="ARBA" id="ARBA00022516"/>
    </source>
</evidence>
<dbReference type="Pfam" id="PF13091">
    <property type="entry name" value="PLDc_2"/>
    <property type="match status" value="2"/>
</dbReference>
<evidence type="ECO:0000256" key="13">
    <source>
        <dbReference type="HAMAP-Rule" id="MF_01916"/>
    </source>
</evidence>
<dbReference type="SMART" id="SM00155">
    <property type="entry name" value="PLDc"/>
    <property type="match status" value="2"/>
</dbReference>
<name>A0A5J5GYK7_9BACI</name>
<feature type="active site" evidence="13">
    <location>
        <position position="402"/>
    </location>
</feature>
<comment type="caution">
    <text evidence="16">The sequence shown here is derived from an EMBL/GenBank/DDBJ whole genome shotgun (WGS) entry which is preliminary data.</text>
</comment>
<evidence type="ECO:0000256" key="7">
    <source>
        <dbReference type="ARBA" id="ARBA00022989"/>
    </source>
</evidence>
<dbReference type="FunFam" id="3.30.870.10:FF:000021">
    <property type="entry name" value="Cardiolipin synthase"/>
    <property type="match status" value="1"/>
</dbReference>
<keyword evidence="11 13" id="KW-1208">Phospholipid metabolism</keyword>
<dbReference type="Pfam" id="PF13396">
    <property type="entry name" value="PLDc_N"/>
    <property type="match status" value="1"/>
</dbReference>
<dbReference type="FunFam" id="3.30.870.10:FF:000014">
    <property type="entry name" value="Cardiolipin synthase"/>
    <property type="match status" value="1"/>
</dbReference>
<keyword evidence="4 13" id="KW-0808">Transferase</keyword>
<keyword evidence="17" id="KW-1185">Reference proteome</keyword>
<keyword evidence="7 13" id="KW-1133">Transmembrane helix</keyword>
<dbReference type="PROSITE" id="PS50035">
    <property type="entry name" value="PLD"/>
    <property type="match status" value="2"/>
</dbReference>
<keyword evidence="2 13" id="KW-1003">Cell membrane</keyword>
<keyword evidence="9 13" id="KW-0472">Membrane</keyword>
<feature type="active site" evidence="13">
    <location>
        <position position="409"/>
    </location>
</feature>
<evidence type="ECO:0000313" key="17">
    <source>
        <dbReference type="Proteomes" id="UP000326671"/>
    </source>
</evidence>
<dbReference type="OrthoDB" id="9762009at2"/>
<dbReference type="PANTHER" id="PTHR21248">
    <property type="entry name" value="CARDIOLIPIN SYNTHASE"/>
    <property type="match status" value="1"/>
</dbReference>
<feature type="transmembrane region" description="Helical" evidence="13">
    <location>
        <begin position="36"/>
        <end position="56"/>
    </location>
</feature>
<evidence type="ECO:0000256" key="8">
    <source>
        <dbReference type="ARBA" id="ARBA00023098"/>
    </source>
</evidence>
<keyword evidence="3 13" id="KW-0444">Lipid biosynthesis</keyword>
<comment type="catalytic activity">
    <reaction evidence="13">
        <text>2 a 1,2-diacyl-sn-glycero-3-phospho-(1'-sn-glycerol) = a cardiolipin + glycerol</text>
        <dbReference type="Rhea" id="RHEA:31451"/>
        <dbReference type="ChEBI" id="CHEBI:17754"/>
        <dbReference type="ChEBI" id="CHEBI:62237"/>
        <dbReference type="ChEBI" id="CHEBI:64716"/>
    </reaction>
</comment>
<feature type="transmembrane region" description="Helical" evidence="13">
    <location>
        <begin position="6"/>
        <end position="27"/>
    </location>
</feature>
<feature type="active site" evidence="13">
    <location>
        <position position="404"/>
    </location>
</feature>
<evidence type="ECO:0000256" key="5">
    <source>
        <dbReference type="ARBA" id="ARBA00022692"/>
    </source>
</evidence>
<keyword evidence="5 13" id="KW-0812">Transmembrane</keyword>
<comment type="similarity">
    <text evidence="13">Belongs to the phospholipase D family. Cardiolipin synthase subfamily.</text>
</comment>
<evidence type="ECO:0000256" key="14">
    <source>
        <dbReference type="NCBIfam" id="TIGR04265"/>
    </source>
</evidence>
<dbReference type="GO" id="GO:0005886">
    <property type="term" value="C:plasma membrane"/>
    <property type="evidence" value="ECO:0007669"/>
    <property type="project" value="UniProtKB-SubCell"/>
</dbReference>
<dbReference type="GO" id="GO:0008808">
    <property type="term" value="F:cardiolipin synthase activity"/>
    <property type="evidence" value="ECO:0007669"/>
    <property type="project" value="UniProtKB-UniRule"/>
</dbReference>
<dbReference type="RefSeq" id="WP_150442756.1">
    <property type="nucleotide sequence ID" value="NZ_VYKL01000059.1"/>
</dbReference>
<dbReference type="Gene3D" id="3.30.870.10">
    <property type="entry name" value="Endonuclease Chain A"/>
    <property type="match status" value="2"/>
</dbReference>
<dbReference type="InterPro" id="IPR027379">
    <property type="entry name" value="CLS_N"/>
</dbReference>
<evidence type="ECO:0000256" key="6">
    <source>
        <dbReference type="ARBA" id="ARBA00022737"/>
    </source>
</evidence>
<accession>A0A5J5GYK7</accession>
<dbReference type="Proteomes" id="UP000326671">
    <property type="component" value="Unassembled WGS sequence"/>
</dbReference>
<dbReference type="InterPro" id="IPR025202">
    <property type="entry name" value="PLD-like_dom"/>
</dbReference>
<feature type="domain" description="PLD phosphodiesterase" evidence="15">
    <location>
        <begin position="219"/>
        <end position="246"/>
    </location>
</feature>
<comment type="function">
    <text evidence="12 13">Catalyzes the reversible phosphatidyl group transfer from one phosphatidylglycerol molecule to another to form cardiolipin (CL) (diphosphatidylglycerol) and glycerol.</text>
</comment>
<feature type="domain" description="PLD phosphodiesterase" evidence="15">
    <location>
        <begin position="397"/>
        <end position="424"/>
    </location>
</feature>
<feature type="active site" evidence="13">
    <location>
        <position position="226"/>
    </location>
</feature>
<protein>
    <recommendedName>
        <fullName evidence="13 14">Cardiolipin synthase</fullName>
        <shortName evidence="13">CL synthase</shortName>
        <ecNumber evidence="13 14">2.7.8.-</ecNumber>
    </recommendedName>
</protein>
<evidence type="ECO:0000256" key="12">
    <source>
        <dbReference type="ARBA" id="ARBA00057569"/>
    </source>
</evidence>
<dbReference type="CDD" id="cd09110">
    <property type="entry name" value="PLDc_CLS_1"/>
    <property type="match status" value="1"/>
</dbReference>
<keyword evidence="10 13" id="KW-0594">Phospholipid biosynthesis</keyword>
<proteinExistence type="inferred from homology"/>
<dbReference type="PANTHER" id="PTHR21248:SF22">
    <property type="entry name" value="PHOSPHOLIPASE D"/>
    <property type="match status" value="1"/>
</dbReference>
<dbReference type="InterPro" id="IPR030874">
    <property type="entry name" value="Cardiolipin_synth_Firmi"/>
</dbReference>
<evidence type="ECO:0000256" key="11">
    <source>
        <dbReference type="ARBA" id="ARBA00023264"/>
    </source>
</evidence>
<keyword evidence="6" id="KW-0677">Repeat</keyword>
<gene>
    <name evidence="16" type="primary">cls</name>
    <name evidence="16" type="ORF">F4V44_25335</name>
</gene>
<evidence type="ECO:0000256" key="9">
    <source>
        <dbReference type="ARBA" id="ARBA00023136"/>
    </source>
</evidence>
<evidence type="ECO:0000313" key="16">
    <source>
        <dbReference type="EMBL" id="KAA9012678.1"/>
    </source>
</evidence>